<organism evidence="1 2">
    <name type="scientific">Pristionchus fissidentatus</name>
    <dbReference type="NCBI Taxonomy" id="1538716"/>
    <lineage>
        <taxon>Eukaryota</taxon>
        <taxon>Metazoa</taxon>
        <taxon>Ecdysozoa</taxon>
        <taxon>Nematoda</taxon>
        <taxon>Chromadorea</taxon>
        <taxon>Rhabditida</taxon>
        <taxon>Rhabditina</taxon>
        <taxon>Diplogasteromorpha</taxon>
        <taxon>Diplogasteroidea</taxon>
        <taxon>Neodiplogasteridae</taxon>
        <taxon>Pristionchus</taxon>
    </lineage>
</organism>
<accession>A0AAV5VCX1</accession>
<keyword evidence="2" id="KW-1185">Reference proteome</keyword>
<name>A0AAV5VCX1_9BILA</name>
<gene>
    <name evidence="1" type="ORF">PFISCL1PPCAC_7314</name>
</gene>
<sequence>RQTRLSSGWRLHYAGLKTNEEVKAAMRLRGIEFASRKGMEEPLNVSQKTTLKVHLLHDLRRLSRRIHAERRRQTTVS</sequence>
<comment type="caution">
    <text evidence="1">The sequence shown here is derived from an EMBL/GenBank/DDBJ whole genome shotgun (WGS) entry which is preliminary data.</text>
</comment>
<dbReference type="Proteomes" id="UP001432322">
    <property type="component" value="Unassembled WGS sequence"/>
</dbReference>
<feature type="non-terminal residue" evidence="1">
    <location>
        <position position="1"/>
    </location>
</feature>
<evidence type="ECO:0000313" key="1">
    <source>
        <dbReference type="EMBL" id="GMT16017.1"/>
    </source>
</evidence>
<reference evidence="1" key="1">
    <citation type="submission" date="2023-10" db="EMBL/GenBank/DDBJ databases">
        <title>Genome assembly of Pristionchus species.</title>
        <authorList>
            <person name="Yoshida K."/>
            <person name="Sommer R.J."/>
        </authorList>
    </citation>
    <scope>NUCLEOTIDE SEQUENCE</scope>
    <source>
        <strain evidence="1">RS5133</strain>
    </source>
</reference>
<evidence type="ECO:0000313" key="2">
    <source>
        <dbReference type="Proteomes" id="UP001432322"/>
    </source>
</evidence>
<dbReference type="AlphaFoldDB" id="A0AAV5VCX1"/>
<dbReference type="EMBL" id="BTSY01000002">
    <property type="protein sequence ID" value="GMT16017.1"/>
    <property type="molecule type" value="Genomic_DNA"/>
</dbReference>
<proteinExistence type="predicted"/>
<feature type="non-terminal residue" evidence="1">
    <location>
        <position position="77"/>
    </location>
</feature>
<protein>
    <submittedName>
        <fullName evidence="1">Uncharacterized protein</fullName>
    </submittedName>
</protein>